<dbReference type="RefSeq" id="XP_013960021.1">
    <property type="nucleotide sequence ID" value="XM_014104546.1"/>
</dbReference>
<evidence type="ECO:0000259" key="2">
    <source>
        <dbReference type="Pfam" id="PF07110"/>
    </source>
</evidence>
<gene>
    <name evidence="3" type="ORF">TRIVIDRAFT_32284</name>
</gene>
<dbReference type="Pfam" id="PF07110">
    <property type="entry name" value="EthD"/>
    <property type="match status" value="1"/>
</dbReference>
<dbReference type="InParanoid" id="G9MK20"/>
<dbReference type="OMA" id="HNCISYS"/>
<evidence type="ECO:0000313" key="4">
    <source>
        <dbReference type="Proteomes" id="UP000007115"/>
    </source>
</evidence>
<evidence type="ECO:0000313" key="3">
    <source>
        <dbReference type="EMBL" id="EHK25825.1"/>
    </source>
</evidence>
<dbReference type="Proteomes" id="UP000007115">
    <property type="component" value="Unassembled WGS sequence"/>
</dbReference>
<dbReference type="SUPFAM" id="SSF54909">
    <property type="entry name" value="Dimeric alpha+beta barrel"/>
    <property type="match status" value="1"/>
</dbReference>
<protein>
    <recommendedName>
        <fullName evidence="2">EthD domain-containing protein</fullName>
    </recommendedName>
</protein>
<dbReference type="STRING" id="413071.G9MK20"/>
<keyword evidence="4" id="KW-1185">Reference proteome</keyword>
<sequence>MSDNSNAPIPLGGVWRATVSARRKEGLTKEEFSRRFALHGKLAGPIVVKHNGISYLQHHLTDTFAAKFKEELGPELAPHFSIAEIDGITTLLFPTAKDLAAFFADPAHNEKLNADVAEFADVTSVQFSVGDELAVVKDGKMLL</sequence>
<dbReference type="GeneID" id="25793083"/>
<feature type="domain" description="EthD" evidence="2">
    <location>
        <begin position="24"/>
        <end position="121"/>
    </location>
</feature>
<dbReference type="InterPro" id="IPR009799">
    <property type="entry name" value="EthD_dom"/>
</dbReference>
<dbReference type="GO" id="GO:0016491">
    <property type="term" value="F:oxidoreductase activity"/>
    <property type="evidence" value="ECO:0007669"/>
    <property type="project" value="InterPro"/>
</dbReference>
<proteinExistence type="inferred from homology"/>
<reference evidence="3 4" key="1">
    <citation type="journal article" date="2011" name="Genome Biol.">
        <title>Comparative genome sequence analysis underscores mycoparasitism as the ancestral life style of Trichoderma.</title>
        <authorList>
            <person name="Kubicek C.P."/>
            <person name="Herrera-Estrella A."/>
            <person name="Seidl-Seiboth V."/>
            <person name="Martinez D.A."/>
            <person name="Druzhinina I.S."/>
            <person name="Thon M."/>
            <person name="Zeilinger S."/>
            <person name="Casas-Flores S."/>
            <person name="Horwitz B.A."/>
            <person name="Mukherjee P.K."/>
            <person name="Mukherjee M."/>
            <person name="Kredics L."/>
            <person name="Alcaraz L.D."/>
            <person name="Aerts A."/>
            <person name="Antal Z."/>
            <person name="Atanasova L."/>
            <person name="Cervantes-Badillo M.G."/>
            <person name="Challacombe J."/>
            <person name="Chertkov O."/>
            <person name="McCluskey K."/>
            <person name="Coulpier F."/>
            <person name="Deshpande N."/>
            <person name="von Doehren H."/>
            <person name="Ebbole D.J."/>
            <person name="Esquivel-Naranjo E.U."/>
            <person name="Fekete E."/>
            <person name="Flipphi M."/>
            <person name="Glaser F."/>
            <person name="Gomez-Rodriguez E.Y."/>
            <person name="Gruber S."/>
            <person name="Han C."/>
            <person name="Henrissat B."/>
            <person name="Hermosa R."/>
            <person name="Hernandez-Onate M."/>
            <person name="Karaffa L."/>
            <person name="Kosti I."/>
            <person name="Le Crom S."/>
            <person name="Lindquist E."/>
            <person name="Lucas S."/>
            <person name="Luebeck M."/>
            <person name="Luebeck P.S."/>
            <person name="Margeot A."/>
            <person name="Metz B."/>
            <person name="Misra M."/>
            <person name="Nevalainen H."/>
            <person name="Omann M."/>
            <person name="Packer N."/>
            <person name="Perrone G."/>
            <person name="Uresti-Rivera E.E."/>
            <person name="Salamov A."/>
            <person name="Schmoll M."/>
            <person name="Seiboth B."/>
            <person name="Shapiro H."/>
            <person name="Sukno S."/>
            <person name="Tamayo-Ramos J.A."/>
            <person name="Tisch D."/>
            <person name="Wiest A."/>
            <person name="Wilkinson H.H."/>
            <person name="Zhang M."/>
            <person name="Coutinho P.M."/>
            <person name="Kenerley C.M."/>
            <person name="Monte E."/>
            <person name="Baker S.E."/>
            <person name="Grigoriev I.V."/>
        </authorList>
    </citation>
    <scope>NUCLEOTIDE SEQUENCE [LARGE SCALE GENOMIC DNA]</scope>
    <source>
        <strain evidence="4">Gv29-8 / FGSC 10586</strain>
    </source>
</reference>
<dbReference type="HOGENOM" id="CLU_115019_0_2_1"/>
<dbReference type="VEuPathDB" id="FungiDB:TRIVIDRAFT_32284"/>
<dbReference type="Gene3D" id="3.30.70.100">
    <property type="match status" value="1"/>
</dbReference>
<dbReference type="AlphaFoldDB" id="G9MK20"/>
<evidence type="ECO:0000256" key="1">
    <source>
        <dbReference type="ARBA" id="ARBA00005986"/>
    </source>
</evidence>
<organism evidence="3 4">
    <name type="scientific">Hypocrea virens (strain Gv29-8 / FGSC 10586)</name>
    <name type="common">Gliocladium virens</name>
    <name type="synonym">Trichoderma virens</name>
    <dbReference type="NCBI Taxonomy" id="413071"/>
    <lineage>
        <taxon>Eukaryota</taxon>
        <taxon>Fungi</taxon>
        <taxon>Dikarya</taxon>
        <taxon>Ascomycota</taxon>
        <taxon>Pezizomycotina</taxon>
        <taxon>Sordariomycetes</taxon>
        <taxon>Hypocreomycetidae</taxon>
        <taxon>Hypocreales</taxon>
        <taxon>Hypocreaceae</taxon>
        <taxon>Trichoderma</taxon>
    </lineage>
</organism>
<dbReference type="eggNOG" id="ENOG502STMR">
    <property type="taxonomic scope" value="Eukaryota"/>
</dbReference>
<comment type="similarity">
    <text evidence="1">Belongs to the tpcK family.</text>
</comment>
<accession>G9MK20</accession>
<comment type="caution">
    <text evidence="3">The sequence shown here is derived from an EMBL/GenBank/DDBJ whole genome shotgun (WGS) entry which is preliminary data.</text>
</comment>
<dbReference type="OrthoDB" id="3454835at2759"/>
<dbReference type="EMBL" id="ABDF02000003">
    <property type="protein sequence ID" value="EHK25825.1"/>
    <property type="molecule type" value="Genomic_DNA"/>
</dbReference>
<dbReference type="InterPro" id="IPR011008">
    <property type="entry name" value="Dimeric_a/b-barrel"/>
</dbReference>
<name>G9MK20_HYPVG</name>